<proteinExistence type="predicted"/>
<sequence length="361" mass="41675">MRERLRKSLGNNGRFASNVHGGEVPRLKLEAQKEVEGEQVKIELSDEIEEDIDLWEELAKVVAKFILRGFFIVIFAEVEEKEKILLLGNWFVDNHPLYMQLWFPHFDPISLALYDSPIWIHVYNLLIEYWGESSLERIGITLGTLLETDEGLAKNDSYLNHMTKECRTFVRPATRWVLNPRRQELVEKVYTSSRKETIAPLGALVIKEPLGDKDREGGRDFSKKVGFSPIIMDIDRSKASNNAQDAWMGLSDTKVDYDIRSKEEFDNEEESDNEDELDIIDSRSISQLANALLGRSKGNRGTRSNKKRHEDRAKEKGIINVVNFFRRSKGEDKMRVWKELSERISIIGKDWLVVAGDFNTI</sequence>
<name>A0AAD3NK30_CRYJA</name>
<accession>A0AAD3NK30</accession>
<reference evidence="2" key="1">
    <citation type="submission" date="2022-12" db="EMBL/GenBank/DDBJ databases">
        <title>Chromosome-Level Genome Assembly of Japanese Cedar (Cryptomeriajaponica D. Don).</title>
        <authorList>
            <person name="Fujino T."/>
            <person name="Yamaguchi K."/>
            <person name="Yokoyama T."/>
            <person name="Hamanaka T."/>
            <person name="Harazono Y."/>
            <person name="Kamada H."/>
            <person name="Kobayashi W."/>
            <person name="Ujino-Ihara T."/>
            <person name="Uchiyama K."/>
            <person name="Matsumoto A."/>
            <person name="Izuno A."/>
            <person name="Tsumura Y."/>
            <person name="Toyoda A."/>
            <person name="Shigenobu S."/>
            <person name="Moriguchi Y."/>
            <person name="Ueno S."/>
            <person name="Kasahara M."/>
        </authorList>
    </citation>
    <scope>NUCLEOTIDE SEQUENCE</scope>
</reference>
<dbReference type="AlphaFoldDB" id="A0AAD3NK30"/>
<gene>
    <name evidence="2" type="ORF">SUGI_1260830</name>
</gene>
<evidence type="ECO:0000259" key="1">
    <source>
        <dbReference type="Pfam" id="PF14111"/>
    </source>
</evidence>
<protein>
    <recommendedName>
        <fullName evidence="1">DUF4283 domain-containing protein</fullName>
    </recommendedName>
</protein>
<dbReference type="Pfam" id="PF14111">
    <property type="entry name" value="DUF4283"/>
    <property type="match status" value="1"/>
</dbReference>
<organism evidence="2 3">
    <name type="scientific">Cryptomeria japonica</name>
    <name type="common">Japanese cedar</name>
    <name type="synonym">Cupressus japonica</name>
    <dbReference type="NCBI Taxonomy" id="3369"/>
    <lineage>
        <taxon>Eukaryota</taxon>
        <taxon>Viridiplantae</taxon>
        <taxon>Streptophyta</taxon>
        <taxon>Embryophyta</taxon>
        <taxon>Tracheophyta</taxon>
        <taxon>Spermatophyta</taxon>
        <taxon>Pinopsida</taxon>
        <taxon>Pinidae</taxon>
        <taxon>Conifers II</taxon>
        <taxon>Cupressales</taxon>
        <taxon>Cupressaceae</taxon>
        <taxon>Cryptomeria</taxon>
    </lineage>
</organism>
<dbReference type="PANTHER" id="PTHR31286">
    <property type="entry name" value="GLYCINE-RICH CELL WALL STRUCTURAL PROTEIN 1.8-LIKE"/>
    <property type="match status" value="1"/>
</dbReference>
<dbReference type="InterPro" id="IPR040256">
    <property type="entry name" value="At4g02000-like"/>
</dbReference>
<keyword evidence="3" id="KW-1185">Reference proteome</keyword>
<evidence type="ECO:0000313" key="2">
    <source>
        <dbReference type="EMBL" id="GLJ56795.1"/>
    </source>
</evidence>
<dbReference type="EMBL" id="BSEH01000046">
    <property type="protein sequence ID" value="GLJ56795.1"/>
    <property type="molecule type" value="Genomic_DNA"/>
</dbReference>
<feature type="domain" description="DUF4283" evidence="1">
    <location>
        <begin position="54"/>
        <end position="108"/>
    </location>
</feature>
<dbReference type="Proteomes" id="UP001234787">
    <property type="component" value="Unassembled WGS sequence"/>
</dbReference>
<dbReference type="PANTHER" id="PTHR31286:SF180">
    <property type="entry name" value="OS10G0362600 PROTEIN"/>
    <property type="match status" value="1"/>
</dbReference>
<evidence type="ECO:0000313" key="3">
    <source>
        <dbReference type="Proteomes" id="UP001234787"/>
    </source>
</evidence>
<dbReference type="InterPro" id="IPR025558">
    <property type="entry name" value="DUF4283"/>
</dbReference>
<comment type="caution">
    <text evidence="2">The sequence shown here is derived from an EMBL/GenBank/DDBJ whole genome shotgun (WGS) entry which is preliminary data.</text>
</comment>